<dbReference type="Gene3D" id="1.10.12.10">
    <property type="entry name" value="Lyase 2-enoyl-coa Hydratase, Chain A, domain 2"/>
    <property type="match status" value="1"/>
</dbReference>
<gene>
    <name evidence="3" type="ORF">E8M01_03305</name>
</gene>
<dbReference type="InterPro" id="IPR014748">
    <property type="entry name" value="Enoyl-CoA_hydra_C"/>
</dbReference>
<evidence type="ECO:0000256" key="2">
    <source>
        <dbReference type="RuleBase" id="RU003707"/>
    </source>
</evidence>
<dbReference type="Gene3D" id="3.90.226.10">
    <property type="entry name" value="2-enoyl-CoA Hydratase, Chain A, domain 1"/>
    <property type="match status" value="1"/>
</dbReference>
<dbReference type="InterPro" id="IPR001753">
    <property type="entry name" value="Enoyl-CoA_hydra/iso"/>
</dbReference>
<dbReference type="PANTHER" id="PTHR43459">
    <property type="entry name" value="ENOYL-COA HYDRATASE"/>
    <property type="match status" value="1"/>
</dbReference>
<keyword evidence="4" id="KW-1185">Reference proteome</keyword>
<proteinExistence type="inferred from homology"/>
<name>A0A4D7B5R9_9HYPH</name>
<evidence type="ECO:0000256" key="1">
    <source>
        <dbReference type="ARBA" id="ARBA00005254"/>
    </source>
</evidence>
<dbReference type="SUPFAM" id="SSF52096">
    <property type="entry name" value="ClpP/crotonase"/>
    <property type="match status" value="1"/>
</dbReference>
<dbReference type="EMBL" id="CP039690">
    <property type="protein sequence ID" value="QCI63347.1"/>
    <property type="molecule type" value="Genomic_DNA"/>
</dbReference>
<keyword evidence="3" id="KW-0413">Isomerase</keyword>
<organism evidence="3 4">
    <name type="scientific">Phreatobacter stygius</name>
    <dbReference type="NCBI Taxonomy" id="1940610"/>
    <lineage>
        <taxon>Bacteria</taxon>
        <taxon>Pseudomonadati</taxon>
        <taxon>Pseudomonadota</taxon>
        <taxon>Alphaproteobacteria</taxon>
        <taxon>Hyphomicrobiales</taxon>
        <taxon>Phreatobacteraceae</taxon>
        <taxon>Phreatobacter</taxon>
    </lineage>
</organism>
<dbReference type="InterPro" id="IPR029045">
    <property type="entry name" value="ClpP/crotonase-like_dom_sf"/>
</dbReference>
<dbReference type="KEGG" id="pstg:E8M01_03305"/>
<evidence type="ECO:0000313" key="3">
    <source>
        <dbReference type="EMBL" id="QCI63347.1"/>
    </source>
</evidence>
<dbReference type="InterPro" id="IPR018376">
    <property type="entry name" value="Enoyl-CoA_hyd/isom_CS"/>
</dbReference>
<protein>
    <submittedName>
        <fullName evidence="3">Enoyl-CoA hydratase/isomerase family protein</fullName>
    </submittedName>
</protein>
<dbReference type="PROSITE" id="PS00166">
    <property type="entry name" value="ENOYL_COA_HYDRATASE"/>
    <property type="match status" value="1"/>
</dbReference>
<dbReference type="OrthoDB" id="9781757at2"/>
<dbReference type="CDD" id="cd06558">
    <property type="entry name" value="crotonase-like"/>
    <property type="match status" value="1"/>
</dbReference>
<dbReference type="Pfam" id="PF00378">
    <property type="entry name" value="ECH_1"/>
    <property type="match status" value="1"/>
</dbReference>
<reference evidence="3 4" key="1">
    <citation type="submission" date="2019-04" db="EMBL/GenBank/DDBJ databases">
        <title>Phreatobacter aquaticus sp. nov.</title>
        <authorList>
            <person name="Choi A."/>
        </authorList>
    </citation>
    <scope>NUCLEOTIDE SEQUENCE [LARGE SCALE GENOMIC DNA]</scope>
    <source>
        <strain evidence="3 4">KCTC 52518</strain>
    </source>
</reference>
<comment type="similarity">
    <text evidence="1 2">Belongs to the enoyl-CoA hydratase/isomerase family.</text>
</comment>
<accession>A0A4D7B5R9</accession>
<evidence type="ECO:0000313" key="4">
    <source>
        <dbReference type="Proteomes" id="UP000298781"/>
    </source>
</evidence>
<sequence length="261" mass="27332">MEIAVDAVVVEKRGAVALVRLNQPETMNAISPDIKAGLTAHIPALTADPAVRCLVITGTGNAFCAGGDLRNMTDRRAPSVFARMQQSYAWVEHLVTGKTPVIAAVNGAAAGAGFSLAMLCDLVLVSEEASFRAGFPNIGAAPDLGLAFTLPRFIGMQRARELLLTNRRVTAAEAVTLGLALRSVPPASLLDEAMAMAEQIAAGPALSLGLTKMLLNEAIGPTFPAFLEKEAMAQAIAFGGDEFAEGVKAFLEKRKPNFTAI</sequence>
<dbReference type="PANTHER" id="PTHR43459:SF1">
    <property type="entry name" value="EG:BACN32G11.4 PROTEIN"/>
    <property type="match status" value="1"/>
</dbReference>
<dbReference type="Proteomes" id="UP000298781">
    <property type="component" value="Chromosome"/>
</dbReference>
<dbReference type="AlphaFoldDB" id="A0A4D7B5R9"/>
<dbReference type="GO" id="GO:0016853">
    <property type="term" value="F:isomerase activity"/>
    <property type="evidence" value="ECO:0007669"/>
    <property type="project" value="UniProtKB-KW"/>
</dbReference>
<dbReference type="RefSeq" id="WP_136958805.1">
    <property type="nucleotide sequence ID" value="NZ_CP039690.1"/>
</dbReference>